<dbReference type="Gene3D" id="3.40.50.300">
    <property type="entry name" value="P-loop containing nucleotide triphosphate hydrolases"/>
    <property type="match status" value="1"/>
</dbReference>
<evidence type="ECO:0000313" key="3">
    <source>
        <dbReference type="Proteomes" id="UP000297982"/>
    </source>
</evidence>
<gene>
    <name evidence="2" type="ORF">E4663_00330</name>
</gene>
<dbReference type="GO" id="GO:0016887">
    <property type="term" value="F:ATP hydrolysis activity"/>
    <property type="evidence" value="ECO:0007669"/>
    <property type="project" value="InterPro"/>
</dbReference>
<name>A0A4Z0H0J0_9BACI</name>
<dbReference type="SUPFAM" id="SSF52540">
    <property type="entry name" value="P-loop containing nucleoside triphosphate hydrolases"/>
    <property type="match status" value="1"/>
</dbReference>
<dbReference type="EMBL" id="SRJC01000001">
    <property type="protein sequence ID" value="TGB03489.1"/>
    <property type="molecule type" value="Genomic_DNA"/>
</dbReference>
<proteinExistence type="predicted"/>
<organism evidence="2 3">
    <name type="scientific">Halobacillus salinus</name>
    <dbReference type="NCBI Taxonomy" id="192814"/>
    <lineage>
        <taxon>Bacteria</taxon>
        <taxon>Bacillati</taxon>
        <taxon>Bacillota</taxon>
        <taxon>Bacilli</taxon>
        <taxon>Bacillales</taxon>
        <taxon>Bacillaceae</taxon>
        <taxon>Halobacillus</taxon>
    </lineage>
</organism>
<reference evidence="2 3" key="1">
    <citation type="journal article" date="2003" name="Int. J. Syst. Evol. Microbiol.">
        <title>Halobacillus salinus sp. nov., isolated from a salt lake on the coast of the East Sea in Korea.</title>
        <authorList>
            <person name="Yoon J.H."/>
            <person name="Kang K.H."/>
            <person name="Park Y.H."/>
        </authorList>
    </citation>
    <scope>NUCLEOTIDE SEQUENCE [LARGE SCALE GENOMIC DNA]</scope>
    <source>
        <strain evidence="2 3">HSL-3</strain>
    </source>
</reference>
<protein>
    <recommendedName>
        <fullName evidence="1">ATPase dynein-related AAA domain-containing protein</fullName>
    </recommendedName>
</protein>
<evidence type="ECO:0000259" key="1">
    <source>
        <dbReference type="Pfam" id="PF07728"/>
    </source>
</evidence>
<sequence>MQAMNNKWTHHVKKQLKDGVFVGRLATNTEIWSHTPLGSPVELSEHSDKLTFYIKCLSPLPDEITSPLGRIHHYLAGNTVSFQNRRVLNDALDFDRIPYPELQEKVEAFLEDKLVIFSLVLKNDRLYVELLKIEDSAPADGYYVIPAPDLRSSETHADLEAKMTTDRRPISLKKYPNLFEAPSMMVFQDRLYNVDLSSKSNSTTYFQAEGKEPDYVDLDPDDFIELVDVVYDHHLFFFSKENYRKMQEKLEKGNGRIEPEPAGQKAEPVMTMKLEREPVRQETKEPLPLSDEEETAFLGRLKQMARHEENMMYRDEDLYAFHMSVKTNPLTILGGMSGTGKSRLARIYGKALGLEEDKNLLFLPISPAYQEPHDLLGYFNPGTERFHESETGLVSLLQHAEDHPEQLHMVIFDEMNLAQVEHWFSPFLSLLEVKEEKGRKLTIFNSEEKTASGAYRAEVKIGDNLIFIGTVNFDETTKAFSDRLLDRTNIISPKKPSFKEAASFYKNLRTEQVESLASKQVSTASFRTEWKVPAEETGLDALTESELHILDELHRLISGNDPQKGVSFRVALAISEFLQNVPKDEDGSDVIDRRRLFDLQIDQRILTKIKGMDTFARPLVGEMMSAGGVSEYEDGALADLFRSDEAQLASSFEASLQTLENKAKELMMYGFTN</sequence>
<dbReference type="STRING" id="192814.GCA_900166575_00358"/>
<accession>A0A4Z0H0J0</accession>
<feature type="domain" description="ATPase dynein-related AAA" evidence="1">
    <location>
        <begin position="332"/>
        <end position="487"/>
    </location>
</feature>
<dbReference type="AlphaFoldDB" id="A0A4Z0H0J0"/>
<dbReference type="Pfam" id="PF07728">
    <property type="entry name" value="AAA_5"/>
    <property type="match status" value="1"/>
</dbReference>
<dbReference type="GO" id="GO:0005524">
    <property type="term" value="F:ATP binding"/>
    <property type="evidence" value="ECO:0007669"/>
    <property type="project" value="InterPro"/>
</dbReference>
<dbReference type="Proteomes" id="UP000297982">
    <property type="component" value="Unassembled WGS sequence"/>
</dbReference>
<comment type="caution">
    <text evidence="2">The sequence shown here is derived from an EMBL/GenBank/DDBJ whole genome shotgun (WGS) entry which is preliminary data.</text>
</comment>
<evidence type="ECO:0000313" key="2">
    <source>
        <dbReference type="EMBL" id="TGB03489.1"/>
    </source>
</evidence>
<dbReference type="InterPro" id="IPR027417">
    <property type="entry name" value="P-loop_NTPase"/>
</dbReference>
<dbReference type="InterPro" id="IPR011704">
    <property type="entry name" value="ATPase_dyneun-rel_AAA"/>
</dbReference>
<keyword evidence="3" id="KW-1185">Reference proteome</keyword>